<dbReference type="InterPro" id="IPR037171">
    <property type="entry name" value="NagB/RpiA_transferase-like"/>
</dbReference>
<dbReference type="HAMAP" id="MF_01678">
    <property type="entry name" value="Salvage_MtnA"/>
    <property type="match status" value="1"/>
</dbReference>
<dbReference type="Gene3D" id="3.40.50.10470">
    <property type="entry name" value="Translation initiation factor eif-2b, domain 2"/>
    <property type="match status" value="1"/>
</dbReference>
<comment type="function">
    <text evidence="2">Catalyzes the interconversion of methylthioribose-1-phosphate (MTR-1-P) into methylthioribulose-1-phosphate (MTRu-1-P).</text>
</comment>
<feature type="active site" description="Proton donor" evidence="2">
    <location>
        <position position="246"/>
    </location>
</feature>
<dbReference type="InterPro" id="IPR005251">
    <property type="entry name" value="IF-M1Pi"/>
</dbReference>
<comment type="catalytic activity">
    <reaction evidence="2">
        <text>5-(methylsulfanyl)-alpha-D-ribose 1-phosphate = 5-(methylsulfanyl)-D-ribulose 1-phosphate</text>
        <dbReference type="Rhea" id="RHEA:19989"/>
        <dbReference type="ChEBI" id="CHEBI:58533"/>
        <dbReference type="ChEBI" id="CHEBI:58548"/>
        <dbReference type="EC" id="5.3.1.23"/>
    </reaction>
</comment>
<comment type="caution">
    <text evidence="3">The sequence shown here is derived from an EMBL/GenBank/DDBJ whole genome shotgun (WGS) entry which is preliminary data.</text>
</comment>
<dbReference type="PANTHER" id="PTHR43475">
    <property type="entry name" value="METHYLTHIORIBOSE-1-PHOSPHATE ISOMERASE"/>
    <property type="match status" value="1"/>
</dbReference>
<organism evidence="3 4">
    <name type="scientific">Veillonella magna</name>
    <dbReference type="NCBI Taxonomy" id="464322"/>
    <lineage>
        <taxon>Bacteria</taxon>
        <taxon>Bacillati</taxon>
        <taxon>Bacillota</taxon>
        <taxon>Negativicutes</taxon>
        <taxon>Veillonellales</taxon>
        <taxon>Veillonellaceae</taxon>
        <taxon>Veillonella</taxon>
    </lineage>
</organism>
<feature type="binding site" evidence="2">
    <location>
        <position position="88"/>
    </location>
    <ligand>
        <name>substrate</name>
    </ligand>
</feature>
<evidence type="ECO:0000256" key="2">
    <source>
        <dbReference type="HAMAP-Rule" id="MF_01678"/>
    </source>
</evidence>
<evidence type="ECO:0000256" key="1">
    <source>
        <dbReference type="ARBA" id="ARBA00023235"/>
    </source>
</evidence>
<dbReference type="GO" id="GO:0046523">
    <property type="term" value="F:S-methyl-5-thioribose-1-phosphate isomerase activity"/>
    <property type="evidence" value="ECO:0007669"/>
    <property type="project" value="UniProtKB-EC"/>
</dbReference>
<keyword evidence="4" id="KW-1185">Reference proteome</keyword>
<dbReference type="EMBL" id="JACJLA010000001">
    <property type="protein sequence ID" value="MBM6911842.1"/>
    <property type="molecule type" value="Genomic_DNA"/>
</dbReference>
<dbReference type="Pfam" id="PF01008">
    <property type="entry name" value="IF-2B"/>
    <property type="match status" value="1"/>
</dbReference>
<comment type="pathway">
    <text evidence="2">Amino-acid biosynthesis; L-methionine biosynthesis via salvage pathway; L-methionine from S-methyl-5-thio-alpha-D-ribose 1-phosphate: step 1/6.</text>
</comment>
<dbReference type="InterPro" id="IPR000649">
    <property type="entry name" value="IF-2B-related"/>
</dbReference>
<feature type="binding site" evidence="2">
    <location>
        <begin position="44"/>
        <end position="46"/>
    </location>
    <ligand>
        <name>substrate</name>
    </ligand>
</feature>
<comment type="similarity">
    <text evidence="2">Belongs to the EIF-2B alpha/beta/delta subunits family. MtnA subfamily.</text>
</comment>
<evidence type="ECO:0000313" key="4">
    <source>
        <dbReference type="Proteomes" id="UP000707138"/>
    </source>
</evidence>
<feature type="binding site" evidence="2">
    <location>
        <position position="205"/>
    </location>
    <ligand>
        <name>substrate</name>
    </ligand>
</feature>
<dbReference type="InterPro" id="IPR027363">
    <property type="entry name" value="M1Pi_N"/>
</dbReference>
<keyword evidence="1 2" id="KW-0413">Isomerase</keyword>
<dbReference type="NCBIfam" id="NF004326">
    <property type="entry name" value="PRK05720.1"/>
    <property type="match status" value="1"/>
</dbReference>
<feature type="binding site" evidence="2">
    <location>
        <begin position="256"/>
        <end position="257"/>
    </location>
    <ligand>
        <name>substrate</name>
    </ligand>
</feature>
<dbReference type="EC" id="5.3.1.23" evidence="2"/>
<dbReference type="InterPro" id="IPR042529">
    <property type="entry name" value="IF_2B-like_C"/>
</dbReference>
<keyword evidence="2" id="KW-0028">Amino-acid biosynthesis</keyword>
<dbReference type="SUPFAM" id="SSF100950">
    <property type="entry name" value="NagB/RpiA/CoA transferase-like"/>
    <property type="match status" value="1"/>
</dbReference>
<sequence length="359" mass="38834">MNSIEWNRQALILLDQTKLPVSEEYIHCTDWRQVAEAIKMLRVRGAPAIGVAAGYALVLAAREAAAQGDRDEQFTTFFEFANTLKATRPTAINLAWAVERVCALVRTSVTIDGHDDQTVSLADCIDRIEEEAIAINKEDLALNSAMAKAGAGIFEGRRGLRILTHCNAGALATAGIGTALGVVRELHANGQLSMVYADETRPLLQGARLTTFELHQDGIPVTLLTDNMAAYAMQQGLIDAVIVGADRITTEGDVANKIGTYGVAVLAKAHGIPFYVAAPYSTFDFTLASGKDIPIEIRDSREVTHFQGCQTAPDGVPVLNPAFDVTPHEYVSAIITEAGVLYPDYTKSIARLHKEVQER</sequence>
<evidence type="ECO:0000313" key="3">
    <source>
        <dbReference type="EMBL" id="MBM6911842.1"/>
    </source>
</evidence>
<accession>A0ABS2GDD5</accession>
<reference evidence="3 4" key="1">
    <citation type="journal article" date="2021" name="Sci. Rep.">
        <title>The distribution of antibiotic resistance genes in chicken gut microbiota commensals.</title>
        <authorList>
            <person name="Juricova H."/>
            <person name="Matiasovicova J."/>
            <person name="Kubasova T."/>
            <person name="Cejkova D."/>
            <person name="Rychlik I."/>
        </authorList>
    </citation>
    <scope>NUCLEOTIDE SEQUENCE [LARGE SCALE GENOMIC DNA]</scope>
    <source>
        <strain evidence="3 4">An537</strain>
    </source>
</reference>
<name>A0ABS2GDD5_9FIRM</name>
<dbReference type="RefSeq" id="WP_205087161.1">
    <property type="nucleotide sequence ID" value="NZ_JACJLA010000001.1"/>
</dbReference>
<dbReference type="NCBIfam" id="TIGR00512">
    <property type="entry name" value="salvage_mtnA"/>
    <property type="match status" value="1"/>
</dbReference>
<feature type="site" description="Transition state stabilizer" evidence="2">
    <location>
        <position position="166"/>
    </location>
</feature>
<dbReference type="Gene3D" id="1.20.120.420">
    <property type="entry name" value="translation initiation factor eif-2b, domain 1"/>
    <property type="match status" value="1"/>
</dbReference>
<proteinExistence type="inferred from homology"/>
<dbReference type="NCBIfam" id="TIGR00524">
    <property type="entry name" value="eIF-2B_rel"/>
    <property type="match status" value="1"/>
</dbReference>
<gene>
    <name evidence="2 3" type="primary">mtnA</name>
    <name evidence="3" type="ORF">H6A01_00690</name>
</gene>
<dbReference type="Proteomes" id="UP000707138">
    <property type="component" value="Unassembled WGS sequence"/>
</dbReference>
<keyword evidence="2" id="KW-0486">Methionine biosynthesis</keyword>
<dbReference type="InterPro" id="IPR011559">
    <property type="entry name" value="Initiation_fac_2B_a/b/d"/>
</dbReference>
<dbReference type="PANTHER" id="PTHR43475:SF1">
    <property type="entry name" value="METHYLTHIORIBOSE-1-PHOSPHATE ISOMERASE"/>
    <property type="match status" value="1"/>
</dbReference>
<protein>
    <recommendedName>
        <fullName evidence="2">Methylthioribose-1-phosphate isomerase</fullName>
        <shortName evidence="2">M1Pi</shortName>
        <shortName evidence="2">MTR-1-P isomerase</shortName>
        <ecNumber evidence="2">5.3.1.23</ecNumber>
    </recommendedName>
    <alternativeName>
        <fullName evidence="2">S-methyl-5-thioribose-1-phosphate isomerase</fullName>
    </alternativeName>
</protein>